<keyword evidence="4" id="KW-1133">Transmembrane helix</keyword>
<comment type="catalytic activity">
    <reaction evidence="4">
        <text>a long-chain fatty acyl-CoA + 2 NADPH + 2 H(+) = a long-chain primary fatty alcohol + 2 NADP(+) + CoA</text>
        <dbReference type="Rhea" id="RHEA:52716"/>
        <dbReference type="ChEBI" id="CHEBI:15378"/>
        <dbReference type="ChEBI" id="CHEBI:57287"/>
        <dbReference type="ChEBI" id="CHEBI:57783"/>
        <dbReference type="ChEBI" id="CHEBI:58349"/>
        <dbReference type="ChEBI" id="CHEBI:77396"/>
        <dbReference type="ChEBI" id="CHEBI:83139"/>
        <dbReference type="EC" id="1.2.1.84"/>
    </reaction>
</comment>
<dbReference type="InterPro" id="IPR013120">
    <property type="entry name" value="FAR_NAD-bd"/>
</dbReference>
<dbReference type="CDD" id="cd05236">
    <property type="entry name" value="FAR-N_SDR_e"/>
    <property type="match status" value="1"/>
</dbReference>
<keyword evidence="4" id="KW-0521">NADP</keyword>
<dbReference type="Gene3D" id="3.40.50.720">
    <property type="entry name" value="NAD(P)-binding Rossmann-like Domain"/>
    <property type="match status" value="1"/>
</dbReference>
<evidence type="ECO:0000256" key="4">
    <source>
        <dbReference type="RuleBase" id="RU363097"/>
    </source>
</evidence>
<evidence type="ECO:0000259" key="5">
    <source>
        <dbReference type="Pfam" id="PF03015"/>
    </source>
</evidence>
<dbReference type="RefSeq" id="XP_048324844.1">
    <property type="nucleotide sequence ID" value="XM_048468887.2"/>
</dbReference>
<evidence type="ECO:0000256" key="2">
    <source>
        <dbReference type="ARBA" id="ARBA00022516"/>
    </source>
</evidence>
<dbReference type="EC" id="1.2.1.84" evidence="4"/>
<dbReference type="InterPro" id="IPR036291">
    <property type="entry name" value="NAD(P)-bd_dom_sf"/>
</dbReference>
<dbReference type="PANTHER" id="PTHR11011">
    <property type="entry name" value="MALE STERILITY PROTEIN 2-RELATED"/>
    <property type="match status" value="1"/>
</dbReference>
<dbReference type="InterPro" id="IPR026055">
    <property type="entry name" value="FAR"/>
</dbReference>
<proteinExistence type="inferred from homology"/>
<feature type="domain" description="Fatty acyl-CoA reductase C-terminal" evidence="5">
    <location>
        <begin position="396"/>
        <end position="492"/>
    </location>
</feature>
<evidence type="ECO:0000256" key="1">
    <source>
        <dbReference type="ARBA" id="ARBA00005928"/>
    </source>
</evidence>
<organism evidence="7 8">
    <name type="scientific">Ziziphus jujuba</name>
    <name type="common">Chinese jujube</name>
    <name type="synonym">Ziziphus sativa</name>
    <dbReference type="NCBI Taxonomy" id="326968"/>
    <lineage>
        <taxon>Eukaryota</taxon>
        <taxon>Viridiplantae</taxon>
        <taxon>Streptophyta</taxon>
        <taxon>Embryophyta</taxon>
        <taxon>Tracheophyta</taxon>
        <taxon>Spermatophyta</taxon>
        <taxon>Magnoliopsida</taxon>
        <taxon>eudicotyledons</taxon>
        <taxon>Gunneridae</taxon>
        <taxon>Pentapetalae</taxon>
        <taxon>rosids</taxon>
        <taxon>fabids</taxon>
        <taxon>Rosales</taxon>
        <taxon>Rhamnaceae</taxon>
        <taxon>Paliureae</taxon>
        <taxon>Ziziphus</taxon>
    </lineage>
</organism>
<dbReference type="Proteomes" id="UP001652623">
    <property type="component" value="Chromosome 10"/>
</dbReference>
<feature type="transmembrane region" description="Helical" evidence="4">
    <location>
        <begin position="389"/>
        <end position="413"/>
    </location>
</feature>
<protein>
    <recommendedName>
        <fullName evidence="4">Fatty acyl-CoA reductase</fullName>
        <ecNumber evidence="4">1.2.1.84</ecNumber>
    </recommendedName>
</protein>
<name>A0ABM3IB58_ZIZJJ</name>
<dbReference type="InterPro" id="IPR033640">
    <property type="entry name" value="FAR_C"/>
</dbReference>
<evidence type="ECO:0000313" key="7">
    <source>
        <dbReference type="Proteomes" id="UP001652623"/>
    </source>
</evidence>
<comment type="function">
    <text evidence="4">Catalyzes the reduction of fatty acyl-CoA to fatty alcohols.</text>
</comment>
<dbReference type="Pfam" id="PF03015">
    <property type="entry name" value="Sterile"/>
    <property type="match status" value="1"/>
</dbReference>
<dbReference type="PANTHER" id="PTHR11011:SF84">
    <property type="entry name" value="ACYL-COA REDUCTASE-LIKE PROTEIN, PUTATIVE-RELATED"/>
    <property type="match status" value="1"/>
</dbReference>
<dbReference type="SUPFAM" id="SSF51735">
    <property type="entry name" value="NAD(P)-binding Rossmann-fold domains"/>
    <property type="match status" value="1"/>
</dbReference>
<evidence type="ECO:0000256" key="3">
    <source>
        <dbReference type="ARBA" id="ARBA00023098"/>
    </source>
</evidence>
<dbReference type="Pfam" id="PF07993">
    <property type="entry name" value="NAD_binding_4"/>
    <property type="match status" value="1"/>
</dbReference>
<evidence type="ECO:0000259" key="6">
    <source>
        <dbReference type="Pfam" id="PF07993"/>
    </source>
</evidence>
<reference evidence="8" key="1">
    <citation type="submission" date="2025-08" db="UniProtKB">
        <authorList>
            <consortium name="RefSeq"/>
        </authorList>
    </citation>
    <scope>IDENTIFICATION</scope>
    <source>
        <tissue evidence="8">Seedling</tissue>
    </source>
</reference>
<feature type="domain" description="Thioester reductase (TE)" evidence="6">
    <location>
        <begin position="17"/>
        <end position="320"/>
    </location>
</feature>
<sequence>MDLESILQFLEDKTILVTGATGFLAKIFVEKILRVQPNVKKLYLVFRASDCEKAEQRMHNEVIGKQVFRVLREKWGAEFDSFISEKVVAVPGDITYENLGVKDFNLREEMWKNIDVIVNSAATTDFCERYDVAFGINTLGVEHVLSFGKKCVKLKMLVHVSTAYVCGEREGLILETPLKMGQTLKASSSSKLDIKLEKKLVSEKLKQLQEQDISQQEIANAMSDFGLKRAREFGWPNTYVFTKAMGEMIAEEAKDEVPLLIIRPTMVTSTLNEPFPGWIEGLRTIDSVIVGYGRGKLTCFLASPTLIFDLIPADMVVNAMIVAMVADHGNKSSGKIYQVGSSLKNPIKTKMVRNFLFQYFVENPLINKDGKPIKVRIGTALPNMPSFRIYMLIRFMIPLKILQVVNIALFQYFKDLYVSNKRKIKMVMRLVELYKPYLVFKGIFDDLNTEKLRVKARESCKELDDFNFDPKRIDWEDYFLNVHIPGLRKHVIR</sequence>
<keyword evidence="2 4" id="KW-0444">Lipid biosynthesis</keyword>
<gene>
    <name evidence="8" type="primary">LOC125421101</name>
</gene>
<comment type="similarity">
    <text evidence="1 4">Belongs to the fatty acyl-CoA reductase family.</text>
</comment>
<keyword evidence="7" id="KW-1185">Reference proteome</keyword>
<keyword evidence="3 4" id="KW-0443">Lipid metabolism</keyword>
<dbReference type="CDD" id="cd09071">
    <property type="entry name" value="FAR_C"/>
    <property type="match status" value="1"/>
</dbReference>
<dbReference type="GeneID" id="125421101"/>
<accession>A0ABM3IB58</accession>
<keyword evidence="4" id="KW-0812">Transmembrane</keyword>
<evidence type="ECO:0000313" key="8">
    <source>
        <dbReference type="RefSeq" id="XP_048324844.1"/>
    </source>
</evidence>
<keyword evidence="4" id="KW-0472">Membrane</keyword>
<keyword evidence="4" id="KW-0560">Oxidoreductase</keyword>